<dbReference type="AlphaFoldDB" id="A0A8T2PK41"/>
<dbReference type="EMBL" id="JAFBMS010000009">
    <property type="protein sequence ID" value="KAG9349317.1"/>
    <property type="molecule type" value="Genomic_DNA"/>
</dbReference>
<gene>
    <name evidence="1" type="ORF">JZ751_027760</name>
</gene>
<keyword evidence="2" id="KW-1185">Reference proteome</keyword>
<comment type="caution">
    <text evidence="1">The sequence shown here is derived from an EMBL/GenBank/DDBJ whole genome shotgun (WGS) entry which is preliminary data.</text>
</comment>
<evidence type="ECO:0000313" key="1">
    <source>
        <dbReference type="EMBL" id="KAG9349317.1"/>
    </source>
</evidence>
<evidence type="ECO:0000313" key="2">
    <source>
        <dbReference type="Proteomes" id="UP000824540"/>
    </source>
</evidence>
<protein>
    <submittedName>
        <fullName evidence="1">Uncharacterized protein</fullName>
    </submittedName>
</protein>
<feature type="non-terminal residue" evidence="1">
    <location>
        <position position="102"/>
    </location>
</feature>
<organism evidence="1 2">
    <name type="scientific">Albula glossodonta</name>
    <name type="common">roundjaw bonefish</name>
    <dbReference type="NCBI Taxonomy" id="121402"/>
    <lineage>
        <taxon>Eukaryota</taxon>
        <taxon>Metazoa</taxon>
        <taxon>Chordata</taxon>
        <taxon>Craniata</taxon>
        <taxon>Vertebrata</taxon>
        <taxon>Euteleostomi</taxon>
        <taxon>Actinopterygii</taxon>
        <taxon>Neopterygii</taxon>
        <taxon>Teleostei</taxon>
        <taxon>Albuliformes</taxon>
        <taxon>Albulidae</taxon>
        <taxon>Albula</taxon>
    </lineage>
</organism>
<name>A0A8T2PK41_9TELE</name>
<proteinExistence type="predicted"/>
<sequence>MGEPESDCATYSPVCLMRQEGKVEACAIYGAVHLRRGRMAGVKASTVYAPVDLFYEALVLWRKVVCGFCMAESYCRGESQFYCTGLSPLKSMDPVLHGSSFS</sequence>
<reference evidence="1" key="1">
    <citation type="thesis" date="2021" institute="BYU ScholarsArchive" country="Provo, UT, USA">
        <title>Applications of and Algorithms for Genome Assembly and Genomic Analyses with an Emphasis on Marine Teleosts.</title>
        <authorList>
            <person name="Pickett B.D."/>
        </authorList>
    </citation>
    <scope>NUCLEOTIDE SEQUENCE</scope>
    <source>
        <strain evidence="1">HI-2016</strain>
    </source>
</reference>
<dbReference type="Proteomes" id="UP000824540">
    <property type="component" value="Unassembled WGS sequence"/>
</dbReference>
<accession>A0A8T2PK41</accession>